<reference evidence="1 2" key="1">
    <citation type="journal article" date="2015" name="Genome Announc.">
        <title>Draft Genome Sequence of a Heterotrophic Facultative Anaerobic Thermophilic Bacterium, Ardenticatena maritima Strain 110ST.</title>
        <authorList>
            <person name="Kawaichi S."/>
            <person name="Yoshida T."/>
            <person name="Sako Y."/>
            <person name="Nakamura R."/>
        </authorList>
    </citation>
    <scope>NUCLEOTIDE SEQUENCE [LARGE SCALE GENOMIC DNA]</scope>
    <source>
        <strain evidence="1 2">110S</strain>
    </source>
</reference>
<sequence length="49" mass="5295">MGHTLARLTQPPHLRATDRRPQAGLLLFWRGAAFSSAALSQIAHSADAQ</sequence>
<dbReference type="AlphaFoldDB" id="A0A0M9UD38"/>
<keyword evidence="2" id="KW-1185">Reference proteome</keyword>
<proteinExistence type="predicted"/>
<evidence type="ECO:0000313" key="2">
    <source>
        <dbReference type="Proteomes" id="UP000037784"/>
    </source>
</evidence>
<name>A0A0M9UD38_9CHLR</name>
<reference evidence="2" key="2">
    <citation type="submission" date="2015-08" db="EMBL/GenBank/DDBJ databases">
        <title>Draft Genome Sequence of a Heterotrophic Facultative Anaerobic Bacterium Ardenticatena maritima Strain 110S.</title>
        <authorList>
            <person name="Kawaichi S."/>
            <person name="Yoshida T."/>
            <person name="Sako Y."/>
            <person name="Nakamura R."/>
        </authorList>
    </citation>
    <scope>NUCLEOTIDE SEQUENCE [LARGE SCALE GENOMIC DNA]</scope>
    <source>
        <strain evidence="2">110S</strain>
    </source>
</reference>
<comment type="caution">
    <text evidence="1">The sequence shown here is derived from an EMBL/GenBank/DDBJ whole genome shotgun (WGS) entry which is preliminary data.</text>
</comment>
<dbReference type="InParanoid" id="A0A0M9UD38"/>
<gene>
    <name evidence="1" type="ORF">ARMA_2033</name>
</gene>
<dbReference type="EMBL" id="BBZA01000177">
    <property type="protein sequence ID" value="GAP63610.1"/>
    <property type="molecule type" value="Genomic_DNA"/>
</dbReference>
<evidence type="ECO:0000313" key="1">
    <source>
        <dbReference type="EMBL" id="GAP63610.1"/>
    </source>
</evidence>
<dbReference type="Proteomes" id="UP000037784">
    <property type="component" value="Unassembled WGS sequence"/>
</dbReference>
<accession>A0A0M9UD38</accession>
<organism evidence="1 2">
    <name type="scientific">Ardenticatena maritima</name>
    <dbReference type="NCBI Taxonomy" id="872965"/>
    <lineage>
        <taxon>Bacteria</taxon>
        <taxon>Bacillati</taxon>
        <taxon>Chloroflexota</taxon>
        <taxon>Ardenticatenia</taxon>
        <taxon>Ardenticatenales</taxon>
        <taxon>Ardenticatenaceae</taxon>
        <taxon>Ardenticatena</taxon>
    </lineage>
</organism>
<protein>
    <submittedName>
        <fullName evidence="1">Uncharacterized protein</fullName>
    </submittedName>
</protein>